<dbReference type="EMBL" id="CAWUHC010000010">
    <property type="protein sequence ID" value="CAK7213808.1"/>
    <property type="molecule type" value="Genomic_DNA"/>
</dbReference>
<evidence type="ECO:0000256" key="1">
    <source>
        <dbReference type="SAM" id="Coils"/>
    </source>
</evidence>
<accession>A0ABP0B2L8</accession>
<evidence type="ECO:0000313" key="2">
    <source>
        <dbReference type="EMBL" id="CAK7213808.1"/>
    </source>
</evidence>
<dbReference type="Proteomes" id="UP001642406">
    <property type="component" value="Unassembled WGS sequence"/>
</dbReference>
<feature type="coiled-coil region" evidence="1">
    <location>
        <begin position="51"/>
        <end position="78"/>
    </location>
</feature>
<reference evidence="2 3" key="1">
    <citation type="submission" date="2024-01" db="EMBL/GenBank/DDBJ databases">
        <authorList>
            <person name="Allen C."/>
            <person name="Tagirdzhanova G."/>
        </authorList>
    </citation>
    <scope>NUCLEOTIDE SEQUENCE [LARGE SCALE GENOMIC DNA]</scope>
</reference>
<comment type="caution">
    <text evidence="2">The sequence shown here is derived from an EMBL/GenBank/DDBJ whole genome shotgun (WGS) entry which is preliminary data.</text>
</comment>
<organism evidence="2 3">
    <name type="scientific">Sporothrix bragantina</name>
    <dbReference type="NCBI Taxonomy" id="671064"/>
    <lineage>
        <taxon>Eukaryota</taxon>
        <taxon>Fungi</taxon>
        <taxon>Dikarya</taxon>
        <taxon>Ascomycota</taxon>
        <taxon>Pezizomycotina</taxon>
        <taxon>Sordariomycetes</taxon>
        <taxon>Sordariomycetidae</taxon>
        <taxon>Ophiostomatales</taxon>
        <taxon>Ophiostomataceae</taxon>
        <taxon>Sporothrix</taxon>
    </lineage>
</organism>
<evidence type="ECO:0000313" key="3">
    <source>
        <dbReference type="Proteomes" id="UP001642406"/>
    </source>
</evidence>
<protein>
    <submittedName>
        <fullName evidence="2">Uncharacterized protein</fullName>
    </submittedName>
</protein>
<proteinExistence type="predicted"/>
<sequence length="81" mass="8938">MYPRMASREGVADPWVYASLAEARGGRMEGFFAPFHLLSKQGACAMGRTGRPSFNAAYESLKEEVKEKKEEDKKAAKAASH</sequence>
<keyword evidence="1" id="KW-0175">Coiled coil</keyword>
<name>A0ABP0B2L8_9PEZI</name>
<gene>
    <name evidence="2" type="ORF">SBRCBS47491_001931</name>
</gene>
<keyword evidence="3" id="KW-1185">Reference proteome</keyword>